<dbReference type="KEGG" id="nah:F5544_18105"/>
<keyword evidence="2" id="KW-1185">Reference proteome</keyword>
<dbReference type="RefSeq" id="WP_167474295.1">
    <property type="nucleotide sequence ID" value="NZ_CP046172.1"/>
</dbReference>
<protein>
    <submittedName>
        <fullName evidence="1">Uncharacterized protein</fullName>
    </submittedName>
</protein>
<dbReference type="Proteomes" id="UP000503540">
    <property type="component" value="Chromosome"/>
</dbReference>
<evidence type="ECO:0000313" key="2">
    <source>
        <dbReference type="Proteomes" id="UP000503540"/>
    </source>
</evidence>
<evidence type="ECO:0000313" key="1">
    <source>
        <dbReference type="EMBL" id="QIS11495.1"/>
    </source>
</evidence>
<dbReference type="AlphaFoldDB" id="A0A6G9YDY9"/>
<accession>A0A6G9YDY9</accession>
<dbReference type="EMBL" id="CP046172">
    <property type="protein sequence ID" value="QIS11495.1"/>
    <property type="molecule type" value="Genomic_DNA"/>
</dbReference>
<sequence>MLRFGRTDDDMCGTSILENPCGGDDNQLIAGSGAVRRRGDSGRVAVDNYTVEYLRQFRDVAAVVGSIDVLGEIVPSGDGGDTGVIQLFDDFLNRQPRRQQLDVGQRADGAFTTRRFLAERRKHFLRCRDLAGQQRNRLGRNSFQLDKIGLVQRAQSRVIRQSPSLRDEAVQLTVQLLVRGASATGFLLSFRLDGRGSSDAILEIVTFGTKPLQFCRGFHVLFGQAIHRIPESLTRTDDPIGNHRPAIVFEPCELAANSFGFTIEFGQTPLRLSPPLGGRVPVGFGLVPADCQLFDHQADLFDFAGERSREHRLGRIASVDERARIPGRCFQRRPVCVVGHLAFL</sequence>
<proteinExistence type="predicted"/>
<organism evidence="1 2">
    <name type="scientific">Nocardia arthritidis</name>
    <dbReference type="NCBI Taxonomy" id="228602"/>
    <lineage>
        <taxon>Bacteria</taxon>
        <taxon>Bacillati</taxon>
        <taxon>Actinomycetota</taxon>
        <taxon>Actinomycetes</taxon>
        <taxon>Mycobacteriales</taxon>
        <taxon>Nocardiaceae</taxon>
        <taxon>Nocardia</taxon>
    </lineage>
</organism>
<reference evidence="1 2" key="1">
    <citation type="journal article" date="2019" name="ACS Chem. Biol.">
        <title>Identification and Mobilization of a Cryptic Antibiotic Biosynthesis Gene Locus from a Human-Pathogenic Nocardia Isolate.</title>
        <authorList>
            <person name="Herisse M."/>
            <person name="Ishida K."/>
            <person name="Porter J.L."/>
            <person name="Howden B."/>
            <person name="Hertweck C."/>
            <person name="Stinear T.P."/>
            <person name="Pidot S.J."/>
        </authorList>
    </citation>
    <scope>NUCLEOTIDE SEQUENCE [LARGE SCALE GENOMIC DNA]</scope>
    <source>
        <strain evidence="1 2">AUSMDU00012717</strain>
    </source>
</reference>
<name>A0A6G9YDY9_9NOCA</name>
<gene>
    <name evidence="1" type="ORF">F5544_18105</name>
</gene>